<dbReference type="InterPro" id="IPR022474">
    <property type="entry name" value="Thiopur_S-MeTfrase_Se/Te_detox"/>
</dbReference>
<sequence>MDNAFWLERWQNNRIGFHEGRVNTHLENYWHQLDLAPGARVFVPLCGKARDLLWLRAQGHEVVAVEVSAIAVRDFFAENDLRPVVEQFEDREYWREDGFTIIRGDFFDITEEEVAGCAGVFDRASLIALPPSMRADYAAHLKAILPGWAQTLLVTLEYDPAEMDGPPFPVSEDEVRALYTDIWRVERLWQAAVLDEQPHFRDRGLTALRETVYRLAPY</sequence>
<dbReference type="SUPFAM" id="SSF53335">
    <property type="entry name" value="S-adenosyl-L-methionine-dependent methyltransferases"/>
    <property type="match status" value="1"/>
</dbReference>
<dbReference type="Gene3D" id="3.40.50.150">
    <property type="entry name" value="Vaccinia Virus protein VP39"/>
    <property type="match status" value="1"/>
</dbReference>
<dbReference type="GO" id="GO:0005737">
    <property type="term" value="C:cytoplasm"/>
    <property type="evidence" value="ECO:0007669"/>
    <property type="project" value="UniProtKB-SubCell"/>
</dbReference>
<comment type="similarity">
    <text evidence="3 9">Belongs to the class I-like SAM-binding methyltransferase superfamily. TPMT family.</text>
</comment>
<name>A0A1I1VV83_9GAMM</name>
<dbReference type="Pfam" id="PF05724">
    <property type="entry name" value="TPMT"/>
    <property type="match status" value="1"/>
</dbReference>
<accession>A0A1I1VV83</accession>
<dbReference type="PROSITE" id="PS51585">
    <property type="entry name" value="SAM_MT_TPMT"/>
    <property type="match status" value="1"/>
</dbReference>
<dbReference type="EC" id="2.1.1.67" evidence="4 9"/>
<dbReference type="PANTHER" id="PTHR10259:SF11">
    <property type="entry name" value="THIOPURINE S-METHYLTRANSFERASE"/>
    <property type="match status" value="1"/>
</dbReference>
<keyword evidence="8 9" id="KW-0949">S-adenosyl-L-methionine</keyword>
<dbReference type="EMBL" id="FOMJ01000010">
    <property type="protein sequence ID" value="SFD86784.1"/>
    <property type="molecule type" value="Genomic_DNA"/>
</dbReference>
<dbReference type="FunFam" id="3.40.50.150:FF:000101">
    <property type="entry name" value="Thiopurine S-methyltransferase"/>
    <property type="match status" value="1"/>
</dbReference>
<dbReference type="GO" id="GO:0010038">
    <property type="term" value="P:response to metal ion"/>
    <property type="evidence" value="ECO:0007669"/>
    <property type="project" value="InterPro"/>
</dbReference>
<reference evidence="10 11" key="1">
    <citation type="submission" date="2016-10" db="EMBL/GenBank/DDBJ databases">
        <authorList>
            <person name="de Groot N.N."/>
        </authorList>
    </citation>
    <scope>NUCLEOTIDE SEQUENCE [LARGE SCALE GENOMIC DNA]</scope>
    <source>
        <strain evidence="10 11">HL3</strain>
    </source>
</reference>
<feature type="binding site" evidence="9">
    <location>
        <position position="45"/>
    </location>
    <ligand>
        <name>S-adenosyl-L-methionine</name>
        <dbReference type="ChEBI" id="CHEBI:59789"/>
    </ligand>
</feature>
<dbReference type="HAMAP" id="MF_00812">
    <property type="entry name" value="Thiopur_methtran"/>
    <property type="match status" value="1"/>
</dbReference>
<keyword evidence="5 9" id="KW-0963">Cytoplasm</keyword>
<evidence type="ECO:0000256" key="8">
    <source>
        <dbReference type="ARBA" id="ARBA00022691"/>
    </source>
</evidence>
<evidence type="ECO:0000256" key="6">
    <source>
        <dbReference type="ARBA" id="ARBA00022603"/>
    </source>
</evidence>
<dbReference type="Proteomes" id="UP000198611">
    <property type="component" value="Unassembled WGS sequence"/>
</dbReference>
<protein>
    <recommendedName>
        <fullName evidence="4 9">Thiopurine S-methyltransferase</fullName>
        <ecNumber evidence="4 9">2.1.1.67</ecNumber>
    </recommendedName>
    <alternativeName>
        <fullName evidence="9">Thiopurine methyltransferase</fullName>
    </alternativeName>
</protein>
<comment type="subcellular location">
    <subcellularLocation>
        <location evidence="2 9">Cytoplasm</location>
    </subcellularLocation>
</comment>
<dbReference type="PANTHER" id="PTHR10259">
    <property type="entry name" value="THIOPURINE S-METHYLTRANSFERASE"/>
    <property type="match status" value="1"/>
</dbReference>
<gene>
    <name evidence="9" type="primary">tpm</name>
    <name evidence="10" type="ORF">SAMN05660831_02502</name>
</gene>
<dbReference type="CDD" id="cd02440">
    <property type="entry name" value="AdoMet_MTases"/>
    <property type="match status" value="1"/>
</dbReference>
<dbReference type="NCBIfam" id="NF009732">
    <property type="entry name" value="PRK13255.1"/>
    <property type="match status" value="1"/>
</dbReference>
<keyword evidence="6 9" id="KW-0489">Methyltransferase</keyword>
<organism evidence="10 11">
    <name type="scientific">Thiohalospira halophila DSM 15071</name>
    <dbReference type="NCBI Taxonomy" id="1123397"/>
    <lineage>
        <taxon>Bacteria</taxon>
        <taxon>Pseudomonadati</taxon>
        <taxon>Pseudomonadota</taxon>
        <taxon>Gammaproteobacteria</taxon>
        <taxon>Thiohalospirales</taxon>
        <taxon>Thiohalospiraceae</taxon>
        <taxon>Thiohalospira</taxon>
    </lineage>
</organism>
<evidence type="ECO:0000256" key="2">
    <source>
        <dbReference type="ARBA" id="ARBA00004496"/>
    </source>
</evidence>
<dbReference type="NCBIfam" id="TIGR03840">
    <property type="entry name" value="TMPT_Se_Te"/>
    <property type="match status" value="1"/>
</dbReference>
<feature type="binding site" evidence="9">
    <location>
        <position position="10"/>
    </location>
    <ligand>
        <name>S-adenosyl-L-methionine</name>
        <dbReference type="ChEBI" id="CHEBI:59789"/>
    </ligand>
</feature>
<dbReference type="GO" id="GO:0032259">
    <property type="term" value="P:methylation"/>
    <property type="evidence" value="ECO:0007669"/>
    <property type="project" value="UniProtKB-KW"/>
</dbReference>
<dbReference type="GO" id="GO:0008119">
    <property type="term" value="F:thiopurine S-methyltransferase activity"/>
    <property type="evidence" value="ECO:0007669"/>
    <property type="project" value="UniProtKB-UniRule"/>
</dbReference>
<evidence type="ECO:0000256" key="1">
    <source>
        <dbReference type="ARBA" id="ARBA00000903"/>
    </source>
</evidence>
<dbReference type="InterPro" id="IPR029063">
    <property type="entry name" value="SAM-dependent_MTases_sf"/>
</dbReference>
<evidence type="ECO:0000256" key="4">
    <source>
        <dbReference type="ARBA" id="ARBA00011905"/>
    </source>
</evidence>
<evidence type="ECO:0000313" key="11">
    <source>
        <dbReference type="Proteomes" id="UP000198611"/>
    </source>
</evidence>
<evidence type="ECO:0000313" key="10">
    <source>
        <dbReference type="EMBL" id="SFD86784.1"/>
    </source>
</evidence>
<feature type="binding site" evidence="9">
    <location>
        <position position="123"/>
    </location>
    <ligand>
        <name>S-adenosyl-L-methionine</name>
        <dbReference type="ChEBI" id="CHEBI:59789"/>
    </ligand>
</feature>
<evidence type="ECO:0000256" key="5">
    <source>
        <dbReference type="ARBA" id="ARBA00022490"/>
    </source>
</evidence>
<dbReference type="AlphaFoldDB" id="A0A1I1VV83"/>
<keyword evidence="7 9" id="KW-0808">Transferase</keyword>
<dbReference type="OrthoDB" id="9778208at2"/>
<dbReference type="RefSeq" id="WP_093429111.1">
    <property type="nucleotide sequence ID" value="NZ_FOMJ01000010.1"/>
</dbReference>
<dbReference type="STRING" id="1123397.SAMN05660831_02502"/>
<evidence type="ECO:0000256" key="3">
    <source>
        <dbReference type="ARBA" id="ARBA00008145"/>
    </source>
</evidence>
<feature type="binding site" evidence="9">
    <location>
        <position position="66"/>
    </location>
    <ligand>
        <name>S-adenosyl-L-methionine</name>
        <dbReference type="ChEBI" id="CHEBI:59789"/>
    </ligand>
</feature>
<evidence type="ECO:0000256" key="9">
    <source>
        <dbReference type="HAMAP-Rule" id="MF_00812"/>
    </source>
</evidence>
<keyword evidence="11" id="KW-1185">Reference proteome</keyword>
<dbReference type="InterPro" id="IPR008854">
    <property type="entry name" value="TPMT"/>
</dbReference>
<evidence type="ECO:0000256" key="7">
    <source>
        <dbReference type="ARBA" id="ARBA00022679"/>
    </source>
</evidence>
<dbReference type="PIRSF" id="PIRSF023956">
    <property type="entry name" value="Thiopurine_S-methyltransferase"/>
    <property type="match status" value="1"/>
</dbReference>
<dbReference type="InterPro" id="IPR025835">
    <property type="entry name" value="Thiopurine_S-MeTrfase"/>
</dbReference>
<comment type="catalytic activity">
    <reaction evidence="1 9">
        <text>S-adenosyl-L-methionine + a thiopurine = S-adenosyl-L-homocysteine + a thiopurine S-methylether.</text>
        <dbReference type="EC" id="2.1.1.67"/>
    </reaction>
</comment>
<proteinExistence type="inferred from homology"/>